<dbReference type="EMBL" id="JAWSTH010000025">
    <property type="protein sequence ID" value="MDW5594943.1"/>
    <property type="molecule type" value="Genomic_DNA"/>
</dbReference>
<reference evidence="3" key="1">
    <citation type="submission" date="2023-07" db="EMBL/GenBank/DDBJ databases">
        <title>Conexibacter stalactiti sp. nov., isolated from stalactites in a lava cave and emended description of the genus Conexibacter.</title>
        <authorList>
            <person name="Lee S.D."/>
        </authorList>
    </citation>
    <scope>NUCLEOTIDE SEQUENCE [LARGE SCALE GENOMIC DNA]</scope>
    <source>
        <strain evidence="3">KCTC 39840</strain>
    </source>
</reference>
<accession>A0ABU4HNR2</accession>
<protein>
    <recommendedName>
        <fullName evidence="4">Glycosyltransferase family 1 protein</fullName>
    </recommendedName>
</protein>
<feature type="region of interest" description="Disordered" evidence="1">
    <location>
        <begin position="1"/>
        <end position="25"/>
    </location>
</feature>
<feature type="compositionally biased region" description="Polar residues" evidence="1">
    <location>
        <begin position="1"/>
        <end position="10"/>
    </location>
</feature>
<evidence type="ECO:0000256" key="1">
    <source>
        <dbReference type="SAM" id="MobiDB-lite"/>
    </source>
</evidence>
<dbReference type="Proteomes" id="UP001284601">
    <property type="component" value="Unassembled WGS sequence"/>
</dbReference>
<gene>
    <name evidence="2" type="ORF">R7226_11370</name>
</gene>
<organism evidence="2 3">
    <name type="scientific">Conexibacter stalactiti</name>
    <dbReference type="NCBI Taxonomy" id="1940611"/>
    <lineage>
        <taxon>Bacteria</taxon>
        <taxon>Bacillati</taxon>
        <taxon>Actinomycetota</taxon>
        <taxon>Thermoleophilia</taxon>
        <taxon>Solirubrobacterales</taxon>
        <taxon>Conexibacteraceae</taxon>
        <taxon>Conexibacter</taxon>
    </lineage>
</organism>
<keyword evidence="3" id="KW-1185">Reference proteome</keyword>
<sequence length="89" mass="9217">MASTDRSSARTAPAPGASARAGDEPTRVLLLHNRYRAAGGEERVVDQLDDLLRERGHAVARLERDSAAAGGAAAARGLLRGGLDEQAVA</sequence>
<evidence type="ECO:0000313" key="2">
    <source>
        <dbReference type="EMBL" id="MDW5594943.1"/>
    </source>
</evidence>
<comment type="caution">
    <text evidence="2">The sequence shown here is derived from an EMBL/GenBank/DDBJ whole genome shotgun (WGS) entry which is preliminary data.</text>
</comment>
<evidence type="ECO:0008006" key="4">
    <source>
        <dbReference type="Google" id="ProtNLM"/>
    </source>
</evidence>
<name>A0ABU4HNR2_9ACTN</name>
<feature type="non-terminal residue" evidence="2">
    <location>
        <position position="89"/>
    </location>
</feature>
<reference evidence="2 3" key="2">
    <citation type="submission" date="2023-10" db="EMBL/GenBank/DDBJ databases">
        <authorList>
            <person name="Han X.F."/>
        </authorList>
    </citation>
    <scope>NUCLEOTIDE SEQUENCE [LARGE SCALE GENOMIC DNA]</scope>
    <source>
        <strain evidence="2 3">KCTC 39840</strain>
    </source>
</reference>
<evidence type="ECO:0000313" key="3">
    <source>
        <dbReference type="Proteomes" id="UP001284601"/>
    </source>
</evidence>
<proteinExistence type="predicted"/>